<evidence type="ECO:0000256" key="1">
    <source>
        <dbReference type="ARBA" id="ARBA00010290"/>
    </source>
</evidence>
<evidence type="ECO:0000256" key="5">
    <source>
        <dbReference type="ARBA" id="ARBA00022927"/>
    </source>
</evidence>
<evidence type="ECO:0000256" key="3">
    <source>
        <dbReference type="ARBA" id="ARBA00022741"/>
    </source>
</evidence>
<accession>A0ABM3BG22</accession>
<protein>
    <submittedName>
        <fullName evidence="8">ADP-ribosylation factor-like protein 1 isoform X2</fullName>
    </submittedName>
</protein>
<evidence type="ECO:0000313" key="8">
    <source>
        <dbReference type="RefSeq" id="XP_040966003.1"/>
    </source>
</evidence>
<keyword evidence="2" id="KW-0449">Lipoprotein</keyword>
<evidence type="ECO:0000313" key="7">
    <source>
        <dbReference type="Proteomes" id="UP000818029"/>
    </source>
</evidence>
<dbReference type="InterPro" id="IPR027417">
    <property type="entry name" value="P-loop_NTPase"/>
</dbReference>
<organism evidence="7 8">
    <name type="scientific">Gossypium hirsutum</name>
    <name type="common">Upland cotton</name>
    <name type="synonym">Gossypium mexicanum</name>
    <dbReference type="NCBI Taxonomy" id="3635"/>
    <lineage>
        <taxon>Eukaryota</taxon>
        <taxon>Viridiplantae</taxon>
        <taxon>Streptophyta</taxon>
        <taxon>Embryophyta</taxon>
        <taxon>Tracheophyta</taxon>
        <taxon>Spermatophyta</taxon>
        <taxon>Magnoliopsida</taxon>
        <taxon>eudicotyledons</taxon>
        <taxon>Gunneridae</taxon>
        <taxon>Pentapetalae</taxon>
        <taxon>rosids</taxon>
        <taxon>malvids</taxon>
        <taxon>Malvales</taxon>
        <taxon>Malvaceae</taxon>
        <taxon>Malvoideae</taxon>
        <taxon>Gossypium</taxon>
    </lineage>
</organism>
<keyword evidence="5" id="KW-0813">Transport</keyword>
<keyword evidence="5" id="KW-0653">Protein transport</keyword>
<evidence type="ECO:0000256" key="4">
    <source>
        <dbReference type="ARBA" id="ARBA00022892"/>
    </source>
</evidence>
<keyword evidence="3" id="KW-0547">Nucleotide-binding</keyword>
<evidence type="ECO:0000256" key="2">
    <source>
        <dbReference type="ARBA" id="ARBA00022707"/>
    </source>
</evidence>
<dbReference type="PANTHER" id="PTHR11711">
    <property type="entry name" value="ADP RIBOSYLATION FACTOR-RELATED"/>
    <property type="match status" value="1"/>
</dbReference>
<dbReference type="Pfam" id="PF00025">
    <property type="entry name" value="Arf"/>
    <property type="match status" value="1"/>
</dbReference>
<dbReference type="GeneID" id="107943857"/>
<dbReference type="SUPFAM" id="SSF52540">
    <property type="entry name" value="P-loop containing nucleoside triphosphate hydrolases"/>
    <property type="match status" value="1"/>
</dbReference>
<reference evidence="8" key="2">
    <citation type="submission" date="2025-08" db="UniProtKB">
        <authorList>
            <consortium name="RefSeq"/>
        </authorList>
    </citation>
    <scope>IDENTIFICATION</scope>
</reference>
<keyword evidence="7" id="KW-1185">Reference proteome</keyword>
<comment type="similarity">
    <text evidence="1">Belongs to the small GTPase superfamily. Arf family.</text>
</comment>
<dbReference type="Proteomes" id="UP000818029">
    <property type="component" value="Chromosome D13"/>
</dbReference>
<proteinExistence type="inferred from homology"/>
<dbReference type="Gene3D" id="3.40.50.300">
    <property type="entry name" value="P-loop containing nucleotide triphosphate hydrolases"/>
    <property type="match status" value="1"/>
</dbReference>
<dbReference type="RefSeq" id="XP_040966003.1">
    <property type="nucleotide sequence ID" value="XM_041110069.1"/>
</dbReference>
<gene>
    <name evidence="8" type="primary">LOC107943857</name>
</gene>
<name>A0ABM3BG22_GOSHI</name>
<sequence>MVQAKQPFFISSSLETCLKPSPLLGLTLRPYSIKVYASMCGILEEKARLLCLWWIAAIEKESQKLGKSSIGFWLMLKELENAAVLVLGNKQDLSDAMSSSEMADKLGLHSLGQRPWYIQKTSACSGYGLYEGLHWLSNNISNLADSCSYNHFPNPFSRPHKIDLTLIEIENVILL</sequence>
<keyword evidence="6" id="KW-0342">GTP-binding</keyword>
<reference evidence="7" key="1">
    <citation type="journal article" date="2020" name="Nat. Genet.">
        <title>Genomic diversifications of five Gossypium allopolyploid species and their impact on cotton improvement.</title>
        <authorList>
            <person name="Chen Z.J."/>
            <person name="Sreedasyam A."/>
            <person name="Ando A."/>
            <person name="Song Q."/>
            <person name="De Santiago L.M."/>
            <person name="Hulse-Kemp A.M."/>
            <person name="Ding M."/>
            <person name="Ye W."/>
            <person name="Kirkbride R.C."/>
            <person name="Jenkins J."/>
            <person name="Plott C."/>
            <person name="Lovell J."/>
            <person name="Lin Y.M."/>
            <person name="Vaughn R."/>
            <person name="Liu B."/>
            <person name="Simpson S."/>
            <person name="Scheffler B.E."/>
            <person name="Wen L."/>
            <person name="Saski C.A."/>
            <person name="Grover C.E."/>
            <person name="Hu G."/>
            <person name="Conover J.L."/>
            <person name="Carlson J.W."/>
            <person name="Shu S."/>
            <person name="Boston L.B."/>
            <person name="Williams M."/>
            <person name="Peterson D.G."/>
            <person name="McGee K."/>
            <person name="Jones D.C."/>
            <person name="Wendel J.F."/>
            <person name="Stelly D.M."/>
            <person name="Grimwood J."/>
            <person name="Schmutz J."/>
        </authorList>
    </citation>
    <scope>NUCLEOTIDE SEQUENCE [LARGE SCALE GENOMIC DNA]</scope>
    <source>
        <strain evidence="7">cv. TM-1</strain>
    </source>
</reference>
<evidence type="ECO:0000256" key="6">
    <source>
        <dbReference type="ARBA" id="ARBA00023134"/>
    </source>
</evidence>
<dbReference type="InterPro" id="IPR006689">
    <property type="entry name" value="Small_GTPase_ARF/SAR"/>
</dbReference>
<dbReference type="SMART" id="SM00177">
    <property type="entry name" value="ARF"/>
    <property type="match status" value="1"/>
</dbReference>
<keyword evidence="4" id="KW-0931">ER-Golgi transport</keyword>
<keyword evidence="2" id="KW-0519">Myristate</keyword>
<dbReference type="InterPro" id="IPR024156">
    <property type="entry name" value="Small_GTPase_ARF"/>
</dbReference>